<accession>A0A087W2I3</accession>
<reference evidence="1" key="2">
    <citation type="submission" date="2015-11" db="EMBL/GenBank/DDBJ databases">
        <authorList>
            <person name="Zhang Y."/>
            <person name="Guo Z."/>
        </authorList>
    </citation>
    <scope>NUCLEOTIDE SEQUENCE</scope>
</reference>
<protein>
    <submittedName>
        <fullName evidence="1">Hypothetical transcript</fullName>
    </submittedName>
</protein>
<reference evidence="1" key="1">
    <citation type="journal article" date="2013" name="Nature">
        <title>The genomes of four tapeworm species reveal adaptations to parasitism.</title>
        <authorList>
            <person name="Tsai I.J."/>
            <person name="Zarowiecki M."/>
            <person name="Holroyd N."/>
            <person name="Garciarrubio A."/>
            <person name="Sanchez-Flores A."/>
            <person name="Brooks K.L."/>
            <person name="Tracey A."/>
            <person name="Bobes R.J."/>
            <person name="Fragoso G."/>
            <person name="Sciutto E."/>
            <person name="Aslett M."/>
            <person name="Beasley H."/>
            <person name="Bennett H.M."/>
            <person name="Cai J."/>
            <person name="Camicia F."/>
            <person name="Clark R."/>
            <person name="Cucher M."/>
            <person name="De Silva N."/>
            <person name="Day T.A."/>
            <person name="Deplazes P."/>
            <person name="Estrada K."/>
            <person name="Fernandez C."/>
            <person name="Holland P.W."/>
            <person name="Hou J."/>
            <person name="Hu S."/>
            <person name="Huckvale T."/>
            <person name="Hung S.S."/>
            <person name="Kamenetzky L."/>
            <person name="Keane J.A."/>
            <person name="Kiss F."/>
            <person name="Koziol U."/>
            <person name="Lambert O."/>
            <person name="Liu K."/>
            <person name="Luo X."/>
            <person name="Luo Y."/>
            <person name="Macchiaroli N."/>
            <person name="Nichol S."/>
            <person name="Paps J."/>
            <person name="Parkinson J."/>
            <person name="Pouchkina-Stantcheva N."/>
            <person name="Riddiford N."/>
            <person name="Rosenzvit M."/>
            <person name="Salinas G."/>
            <person name="Wasmuth J.D."/>
            <person name="Zamanian M."/>
            <person name="Zheng Y."/>
            <person name="Cai X."/>
            <person name="Soberon X."/>
            <person name="Olson P.D."/>
            <person name="Laclette J.P."/>
            <person name="Brehm K."/>
            <person name="Berriman M."/>
            <person name="Garciarrubio A."/>
            <person name="Bobes R.J."/>
            <person name="Fragoso G."/>
            <person name="Sanchez-Flores A."/>
            <person name="Estrada K."/>
            <person name="Cevallos M.A."/>
            <person name="Morett E."/>
            <person name="Gonzalez V."/>
            <person name="Portillo T."/>
            <person name="Ochoa-Leyva A."/>
            <person name="Jose M.V."/>
            <person name="Sciutto E."/>
            <person name="Landa A."/>
            <person name="Jimenez L."/>
            <person name="Valdes V."/>
            <person name="Carrero J.C."/>
            <person name="Larralde C."/>
            <person name="Morales-Montor J."/>
            <person name="Limon-Lason J."/>
            <person name="Soberon X."/>
            <person name="Laclette J.P."/>
        </authorList>
    </citation>
    <scope>NUCLEOTIDE SEQUENCE [LARGE SCALE GENOMIC DNA]</scope>
</reference>
<name>A0A087W2I3_ECHMU</name>
<evidence type="ECO:0000313" key="2">
    <source>
        <dbReference type="Proteomes" id="UP000017246"/>
    </source>
</evidence>
<sequence length="128" mass="14243">MSAECHRLQGMPFQLVVDCPVVLLLPESMLLRCTLAEVTSREGEGSQGLPIVASTQLTSGLFFNTHFQWVNLLITLPVSLSACADGLFPHYPPLFEESIPRFQSFDLIGIQAYVFRSPPKPQFFKGDL</sequence>
<dbReference type="EMBL" id="LN902850">
    <property type="protein sequence ID" value="CDI98771.1"/>
    <property type="molecule type" value="Genomic_DNA"/>
</dbReference>
<proteinExistence type="predicted"/>
<dbReference type="AlphaFoldDB" id="A0A087W2I3"/>
<dbReference type="Proteomes" id="UP000017246">
    <property type="component" value="Unassembled WGS sequence"/>
</dbReference>
<keyword evidence="2" id="KW-1185">Reference proteome</keyword>
<gene>
    <name evidence="1" type="ORF">EmuJ_000264500</name>
</gene>
<evidence type="ECO:0000313" key="1">
    <source>
        <dbReference type="EMBL" id="CDI98771.1"/>
    </source>
</evidence>
<organism evidence="1 2">
    <name type="scientific">Echinococcus multilocularis</name>
    <name type="common">Fox tapeworm</name>
    <dbReference type="NCBI Taxonomy" id="6211"/>
    <lineage>
        <taxon>Eukaryota</taxon>
        <taxon>Metazoa</taxon>
        <taxon>Spiralia</taxon>
        <taxon>Lophotrochozoa</taxon>
        <taxon>Platyhelminthes</taxon>
        <taxon>Cestoda</taxon>
        <taxon>Eucestoda</taxon>
        <taxon>Cyclophyllidea</taxon>
        <taxon>Taeniidae</taxon>
        <taxon>Echinococcus</taxon>
    </lineage>
</organism>